<dbReference type="EMBL" id="CP019312">
    <property type="protein sequence ID" value="APX12279.1"/>
    <property type="molecule type" value="Genomic_DNA"/>
</dbReference>
<evidence type="ECO:0000256" key="6">
    <source>
        <dbReference type="ARBA" id="ARBA00022777"/>
    </source>
</evidence>
<feature type="domain" description="GHMP kinase C-terminal" evidence="12">
    <location>
        <begin position="178"/>
        <end position="251"/>
    </location>
</feature>
<dbReference type="UniPathway" id="UPA00056">
    <property type="reaction ID" value="UER00094"/>
</dbReference>
<dbReference type="RefSeq" id="WP_076628458.1">
    <property type="nucleotide sequence ID" value="NZ_CP019312.1"/>
</dbReference>
<name>A0A1P8MWI2_9RHOB</name>
<dbReference type="KEGG" id="tom:BWR18_11770"/>
<evidence type="ECO:0000256" key="4">
    <source>
        <dbReference type="ARBA" id="ARBA00022679"/>
    </source>
</evidence>
<dbReference type="Pfam" id="PF08544">
    <property type="entry name" value="GHMP_kinases_C"/>
    <property type="match status" value="1"/>
</dbReference>
<dbReference type="PANTHER" id="PTHR43527:SF2">
    <property type="entry name" value="4-DIPHOSPHOCYTIDYL-2-C-METHYL-D-ERYTHRITOL KINASE, CHLOROPLASTIC"/>
    <property type="match status" value="1"/>
</dbReference>
<comment type="pathway">
    <text evidence="10">Isoprenoid biosynthesis; isopentenyl diphosphate biosynthesis via DXP pathway; isopentenyl diphosphate from 1-deoxy-D-xylulose 5-phosphate: step 3/6.</text>
</comment>
<dbReference type="InterPro" id="IPR036554">
    <property type="entry name" value="GHMP_kinase_C_sf"/>
</dbReference>
<dbReference type="SUPFAM" id="SSF54211">
    <property type="entry name" value="Ribosomal protein S5 domain 2-like"/>
    <property type="match status" value="1"/>
</dbReference>
<evidence type="ECO:0000313" key="14">
    <source>
        <dbReference type="Proteomes" id="UP000186336"/>
    </source>
</evidence>
<reference evidence="13 14" key="1">
    <citation type="submission" date="2017-01" db="EMBL/GenBank/DDBJ databases">
        <title>Complete genome of Tateyamaria omphalii DOK1-4 isolated from seawater in Dokdo.</title>
        <authorList>
            <person name="Kim J.H."/>
            <person name="Chi W.-J."/>
        </authorList>
    </citation>
    <scope>NUCLEOTIDE SEQUENCE [LARGE SCALE GENOMIC DNA]</scope>
    <source>
        <strain evidence="13 14">DOK1-4</strain>
    </source>
</reference>
<dbReference type="PANTHER" id="PTHR43527">
    <property type="entry name" value="4-DIPHOSPHOCYTIDYL-2-C-METHYL-D-ERYTHRITOL KINASE, CHLOROPLASTIC"/>
    <property type="match status" value="1"/>
</dbReference>
<organism evidence="13 14">
    <name type="scientific">Tateyamaria omphalii</name>
    <dbReference type="NCBI Taxonomy" id="299262"/>
    <lineage>
        <taxon>Bacteria</taxon>
        <taxon>Pseudomonadati</taxon>
        <taxon>Pseudomonadota</taxon>
        <taxon>Alphaproteobacteria</taxon>
        <taxon>Rhodobacterales</taxon>
        <taxon>Roseobacteraceae</taxon>
        <taxon>Tateyamaria</taxon>
    </lineage>
</organism>
<evidence type="ECO:0000259" key="12">
    <source>
        <dbReference type="Pfam" id="PF08544"/>
    </source>
</evidence>
<dbReference type="GO" id="GO:0050515">
    <property type="term" value="F:4-(cytidine 5'-diphospho)-2-C-methyl-D-erythritol kinase activity"/>
    <property type="evidence" value="ECO:0007669"/>
    <property type="project" value="UniProtKB-UniRule"/>
</dbReference>
<dbReference type="GO" id="GO:0016114">
    <property type="term" value="P:terpenoid biosynthetic process"/>
    <property type="evidence" value="ECO:0007669"/>
    <property type="project" value="InterPro"/>
</dbReference>
<dbReference type="HAMAP" id="MF_00061">
    <property type="entry name" value="IspE"/>
    <property type="match status" value="1"/>
</dbReference>
<evidence type="ECO:0000313" key="13">
    <source>
        <dbReference type="EMBL" id="APX12279.1"/>
    </source>
</evidence>
<evidence type="ECO:0000259" key="11">
    <source>
        <dbReference type="Pfam" id="PF00288"/>
    </source>
</evidence>
<evidence type="ECO:0000256" key="7">
    <source>
        <dbReference type="ARBA" id="ARBA00022840"/>
    </source>
</evidence>
<evidence type="ECO:0000256" key="2">
    <source>
        <dbReference type="ARBA" id="ARBA00012052"/>
    </source>
</evidence>
<dbReference type="GO" id="GO:0019288">
    <property type="term" value="P:isopentenyl diphosphate biosynthetic process, methylerythritol 4-phosphate pathway"/>
    <property type="evidence" value="ECO:0007669"/>
    <property type="project" value="UniProtKB-UniRule"/>
</dbReference>
<evidence type="ECO:0000256" key="1">
    <source>
        <dbReference type="ARBA" id="ARBA00009684"/>
    </source>
</evidence>
<dbReference type="InterPro" id="IPR004424">
    <property type="entry name" value="IspE"/>
</dbReference>
<dbReference type="SUPFAM" id="SSF55060">
    <property type="entry name" value="GHMP Kinase, C-terminal domain"/>
    <property type="match status" value="1"/>
</dbReference>
<comment type="function">
    <text evidence="10">Catalyzes the phosphorylation of the position 2 hydroxy group of 4-diphosphocytidyl-2C-methyl-D-erythritol.</text>
</comment>
<dbReference type="PIRSF" id="PIRSF010376">
    <property type="entry name" value="IspE"/>
    <property type="match status" value="1"/>
</dbReference>
<dbReference type="EC" id="2.7.1.148" evidence="2 10"/>
<feature type="domain" description="GHMP kinase N-terminal" evidence="11">
    <location>
        <begin position="67"/>
        <end position="109"/>
    </location>
</feature>
<keyword evidence="8 10" id="KW-0414">Isoprene biosynthesis</keyword>
<evidence type="ECO:0000256" key="10">
    <source>
        <dbReference type="HAMAP-Rule" id="MF_00061"/>
    </source>
</evidence>
<dbReference type="Proteomes" id="UP000186336">
    <property type="component" value="Chromosome"/>
</dbReference>
<feature type="binding site" evidence="10">
    <location>
        <begin position="89"/>
        <end position="99"/>
    </location>
    <ligand>
        <name>ATP</name>
        <dbReference type="ChEBI" id="CHEBI:30616"/>
    </ligand>
</feature>
<dbReference type="AlphaFoldDB" id="A0A1P8MWI2"/>
<keyword evidence="5 10" id="KW-0547">Nucleotide-binding</keyword>
<dbReference type="OrthoDB" id="9809438at2"/>
<dbReference type="InterPro" id="IPR014721">
    <property type="entry name" value="Ribsml_uS5_D2-typ_fold_subgr"/>
</dbReference>
<gene>
    <name evidence="10" type="primary">ispE</name>
    <name evidence="13" type="ORF">BWR18_11770</name>
</gene>
<protein>
    <recommendedName>
        <fullName evidence="3 10">4-diphosphocytidyl-2-C-methyl-D-erythritol kinase</fullName>
        <shortName evidence="10">CMK</shortName>
        <ecNumber evidence="2 10">2.7.1.148</ecNumber>
    </recommendedName>
    <alternativeName>
        <fullName evidence="9 10">4-(cytidine-5'-diphospho)-2-C-methyl-D-erythritol kinase</fullName>
    </alternativeName>
</protein>
<dbReference type="InterPro" id="IPR020568">
    <property type="entry name" value="Ribosomal_Su5_D2-typ_SF"/>
</dbReference>
<comment type="catalytic activity">
    <reaction evidence="10">
        <text>4-CDP-2-C-methyl-D-erythritol + ATP = 4-CDP-2-C-methyl-D-erythritol 2-phosphate + ADP + H(+)</text>
        <dbReference type="Rhea" id="RHEA:18437"/>
        <dbReference type="ChEBI" id="CHEBI:15378"/>
        <dbReference type="ChEBI" id="CHEBI:30616"/>
        <dbReference type="ChEBI" id="CHEBI:57823"/>
        <dbReference type="ChEBI" id="CHEBI:57919"/>
        <dbReference type="ChEBI" id="CHEBI:456216"/>
        <dbReference type="EC" id="2.7.1.148"/>
    </reaction>
</comment>
<dbReference type="GO" id="GO:0005524">
    <property type="term" value="F:ATP binding"/>
    <property type="evidence" value="ECO:0007669"/>
    <property type="project" value="UniProtKB-UniRule"/>
</dbReference>
<dbReference type="Gene3D" id="3.30.230.10">
    <property type="match status" value="1"/>
</dbReference>
<evidence type="ECO:0000256" key="8">
    <source>
        <dbReference type="ARBA" id="ARBA00023229"/>
    </source>
</evidence>
<evidence type="ECO:0000256" key="5">
    <source>
        <dbReference type="ARBA" id="ARBA00022741"/>
    </source>
</evidence>
<dbReference type="Gene3D" id="3.30.70.890">
    <property type="entry name" value="GHMP kinase, C-terminal domain"/>
    <property type="match status" value="1"/>
</dbReference>
<accession>A0A1P8MWI2</accession>
<feature type="active site" evidence="10">
    <location>
        <position position="120"/>
    </location>
</feature>
<keyword evidence="6 10" id="KW-0418">Kinase</keyword>
<dbReference type="InterPro" id="IPR013750">
    <property type="entry name" value="GHMP_kinase_C_dom"/>
</dbReference>
<keyword evidence="4 10" id="KW-0808">Transferase</keyword>
<dbReference type="Pfam" id="PF00288">
    <property type="entry name" value="GHMP_kinases_N"/>
    <property type="match status" value="1"/>
</dbReference>
<proteinExistence type="inferred from homology"/>
<evidence type="ECO:0000256" key="3">
    <source>
        <dbReference type="ARBA" id="ARBA00017473"/>
    </source>
</evidence>
<sequence>MTIEAFAPAKINLTLHVTGQRSDGYHLLDSLVVFADVGDRLRFEPAPSMALDVSGPFSVGVPTDRRNLVWRAAVLAGVTGRFHLEKNLPHGAGIGGGSSDAAAVLRLLGAEAHALALGADVPVCLLDVPQRMRGIGEDVRPLGGVPGLDLVLVNPGVHVPTPEVFKRLRQKDNPAMEGRLGWPDRAAFVEWLRGQRNDLQAPAASGNPAISAALASLHGAEIARMSGSGSTCFGLYADAKAARTAADSVAARQPRWWVRAVRTIGA</sequence>
<comment type="similarity">
    <text evidence="1 10">Belongs to the GHMP kinase family. IspE subfamily.</text>
</comment>
<dbReference type="STRING" id="299262.BWR18_11770"/>
<feature type="active site" evidence="10">
    <location>
        <position position="10"/>
    </location>
</feature>
<dbReference type="NCBIfam" id="NF011202">
    <property type="entry name" value="PRK14608.1"/>
    <property type="match status" value="1"/>
</dbReference>
<dbReference type="InterPro" id="IPR006204">
    <property type="entry name" value="GHMP_kinase_N_dom"/>
</dbReference>
<evidence type="ECO:0000256" key="9">
    <source>
        <dbReference type="ARBA" id="ARBA00032554"/>
    </source>
</evidence>
<keyword evidence="7 10" id="KW-0067">ATP-binding</keyword>
<keyword evidence="14" id="KW-1185">Reference proteome</keyword>